<feature type="compositionally biased region" description="Polar residues" evidence="2">
    <location>
        <begin position="54"/>
        <end position="68"/>
    </location>
</feature>
<gene>
    <name evidence="3" type="ORF">PVAND_012744</name>
</gene>
<evidence type="ECO:0000313" key="4">
    <source>
        <dbReference type="Proteomes" id="UP001107558"/>
    </source>
</evidence>
<dbReference type="Proteomes" id="UP001107558">
    <property type="component" value="Chromosome 1"/>
</dbReference>
<proteinExistence type="predicted"/>
<protein>
    <submittedName>
        <fullName evidence="3">Uncharacterized protein</fullName>
    </submittedName>
</protein>
<dbReference type="OrthoDB" id="1684416at2759"/>
<evidence type="ECO:0000256" key="2">
    <source>
        <dbReference type="SAM" id="MobiDB-lite"/>
    </source>
</evidence>
<keyword evidence="1" id="KW-0175">Coiled coil</keyword>
<organism evidence="3 4">
    <name type="scientific">Polypedilum vanderplanki</name>
    <name type="common">Sleeping chironomid midge</name>
    <dbReference type="NCBI Taxonomy" id="319348"/>
    <lineage>
        <taxon>Eukaryota</taxon>
        <taxon>Metazoa</taxon>
        <taxon>Ecdysozoa</taxon>
        <taxon>Arthropoda</taxon>
        <taxon>Hexapoda</taxon>
        <taxon>Insecta</taxon>
        <taxon>Pterygota</taxon>
        <taxon>Neoptera</taxon>
        <taxon>Endopterygota</taxon>
        <taxon>Diptera</taxon>
        <taxon>Nematocera</taxon>
        <taxon>Chironomoidea</taxon>
        <taxon>Chironomidae</taxon>
        <taxon>Chironominae</taxon>
        <taxon>Polypedilum</taxon>
        <taxon>Polypedilum</taxon>
    </lineage>
</organism>
<name>A0A9J6CMF2_POLVA</name>
<reference evidence="3" key="1">
    <citation type="submission" date="2021-03" db="EMBL/GenBank/DDBJ databases">
        <title>Chromosome level genome of the anhydrobiotic midge Polypedilum vanderplanki.</title>
        <authorList>
            <person name="Yoshida Y."/>
            <person name="Kikawada T."/>
            <person name="Gusev O."/>
        </authorList>
    </citation>
    <scope>NUCLEOTIDE SEQUENCE</scope>
    <source>
        <strain evidence="3">NIAS01</strain>
        <tissue evidence="3">Whole body or cell culture</tissue>
    </source>
</reference>
<feature type="compositionally biased region" description="Polar residues" evidence="2">
    <location>
        <begin position="76"/>
        <end position="90"/>
    </location>
</feature>
<comment type="caution">
    <text evidence="3">The sequence shown here is derived from an EMBL/GenBank/DDBJ whole genome shotgun (WGS) entry which is preliminary data.</text>
</comment>
<feature type="coiled-coil region" evidence="1">
    <location>
        <begin position="344"/>
        <end position="372"/>
    </location>
</feature>
<evidence type="ECO:0000256" key="1">
    <source>
        <dbReference type="SAM" id="Coils"/>
    </source>
</evidence>
<sequence>MALSNYAIDYWDSIDIGLPELNHSQGFFRRTHSLHEKDVDFVTNRMKNLQTQQSVPVIKQSSKQQQLVPTKKPAATNINAPKQNLKQTNNSKDKENVRPVQHRQQQQSNNRAILAVSIVKNSDSVKTSSSKVATSLFAGAKKTGSIASSTNSLKGSAKEYNHKPPLTKSISQQKLVTNSKLFEYAEIQKKKKEELIKKLKAEEERELKFKFHAKPVPKFVKVAPSLETIALKQQYHKEMEKKKQLIKQKSLPNLPIVGKKEHAPFIPSCADPERLKHRAELKKKLIEKYKPENVQFKARNASVLQKPVFQPKHNFRALDAKPFKLTLTTRMIQRSTFDKQFQENQAIRERQKEIMQRQKDLEERKILRQNREFRATPYPVNHR</sequence>
<keyword evidence="4" id="KW-1185">Reference proteome</keyword>
<dbReference type="AlphaFoldDB" id="A0A9J6CMF2"/>
<accession>A0A9J6CMF2</accession>
<dbReference type="EMBL" id="JADBJN010000001">
    <property type="protein sequence ID" value="KAG5683466.1"/>
    <property type="molecule type" value="Genomic_DNA"/>
</dbReference>
<evidence type="ECO:0000313" key="3">
    <source>
        <dbReference type="EMBL" id="KAG5683466.1"/>
    </source>
</evidence>
<feature type="region of interest" description="Disordered" evidence="2">
    <location>
        <begin position="54"/>
        <end position="108"/>
    </location>
</feature>